<dbReference type="AlphaFoldDB" id="A0A432W1Z5"/>
<evidence type="ECO:0000256" key="5">
    <source>
        <dbReference type="ARBA" id="ARBA00022989"/>
    </source>
</evidence>
<comment type="caution">
    <text evidence="8">The sequence shown here is derived from an EMBL/GenBank/DDBJ whole genome shotgun (WGS) entry which is preliminary data.</text>
</comment>
<feature type="transmembrane region" description="Helical" evidence="7">
    <location>
        <begin position="106"/>
        <end position="125"/>
    </location>
</feature>
<feature type="transmembrane region" description="Helical" evidence="7">
    <location>
        <begin position="304"/>
        <end position="322"/>
    </location>
</feature>
<feature type="transmembrane region" description="Helical" evidence="7">
    <location>
        <begin position="82"/>
        <end position="100"/>
    </location>
</feature>
<evidence type="ECO:0000256" key="6">
    <source>
        <dbReference type="ARBA" id="ARBA00023136"/>
    </source>
</evidence>
<dbReference type="Proteomes" id="UP000288395">
    <property type="component" value="Unassembled WGS sequence"/>
</dbReference>
<dbReference type="PANTHER" id="PTHR30106:SF1">
    <property type="entry name" value="UPF0324 MEMBRANE PROTEIN FN0533"/>
    <property type="match status" value="1"/>
</dbReference>
<evidence type="ECO:0000256" key="1">
    <source>
        <dbReference type="ARBA" id="ARBA00004651"/>
    </source>
</evidence>
<dbReference type="RefSeq" id="WP_126764790.1">
    <property type="nucleotide sequence ID" value="NZ_PIPJ01000001.1"/>
</dbReference>
<dbReference type="PANTHER" id="PTHR30106">
    <property type="entry name" value="INNER MEMBRANE PROTEIN YEIH-RELATED"/>
    <property type="match status" value="1"/>
</dbReference>
<feature type="transmembrane region" description="Helical" evidence="7">
    <location>
        <begin position="137"/>
        <end position="157"/>
    </location>
</feature>
<dbReference type="EMBL" id="PIPJ01000001">
    <property type="protein sequence ID" value="RUO23249.1"/>
    <property type="molecule type" value="Genomic_DNA"/>
</dbReference>
<evidence type="ECO:0000256" key="7">
    <source>
        <dbReference type="SAM" id="Phobius"/>
    </source>
</evidence>
<name>A0A432W1Z5_9GAMM</name>
<feature type="transmembrane region" description="Helical" evidence="7">
    <location>
        <begin position="50"/>
        <end position="70"/>
    </location>
</feature>
<keyword evidence="9" id="KW-1185">Reference proteome</keyword>
<protein>
    <submittedName>
        <fullName evidence="8">Putative sulfate exporter family transporter</fullName>
    </submittedName>
</protein>
<evidence type="ECO:0000256" key="3">
    <source>
        <dbReference type="ARBA" id="ARBA00022475"/>
    </source>
</evidence>
<accession>A0A432W1Z5</accession>
<feature type="transmembrane region" description="Helical" evidence="7">
    <location>
        <begin position="274"/>
        <end position="292"/>
    </location>
</feature>
<comment type="similarity">
    <text evidence="2">Belongs to the UPF0324 family.</text>
</comment>
<evidence type="ECO:0000313" key="8">
    <source>
        <dbReference type="EMBL" id="RUO23249.1"/>
    </source>
</evidence>
<reference evidence="9" key="1">
    <citation type="journal article" date="2018" name="Front. Microbiol.">
        <title>Genome-Based Analysis Reveals the Taxonomy and Diversity of the Family Idiomarinaceae.</title>
        <authorList>
            <person name="Liu Y."/>
            <person name="Lai Q."/>
            <person name="Shao Z."/>
        </authorList>
    </citation>
    <scope>NUCLEOTIDE SEQUENCE [LARGE SCALE GENOMIC DNA]</scope>
    <source>
        <strain evidence="9">GBPy7</strain>
    </source>
</reference>
<evidence type="ECO:0000256" key="2">
    <source>
        <dbReference type="ARBA" id="ARBA00007977"/>
    </source>
</evidence>
<evidence type="ECO:0000313" key="9">
    <source>
        <dbReference type="Proteomes" id="UP000288395"/>
    </source>
</evidence>
<keyword evidence="6 7" id="KW-0472">Membrane</keyword>
<feature type="transmembrane region" description="Helical" evidence="7">
    <location>
        <begin position="243"/>
        <end position="262"/>
    </location>
</feature>
<dbReference type="InterPro" id="IPR018383">
    <property type="entry name" value="UPF0324_pro"/>
</dbReference>
<sequence>MQVIALKHIIFLFVGMLCLTPLISSSLALVLGLAMALLNWVPPQINPAKLVKMLLAVSIVGLGFGVSFAAAKSAALASLPMILVFIICTLLLAVGFANWLKMDRKIGVLIGSGTAICGGSAVAAAGPSIQARPDQMAVALSCVFVLNAVGLVVFPWVGHWLAMSPQDFGIWAAIAIHDTSSVVGAAEVYHTDSLEIATAVKLLRALAIAPVVIVLAFIYQHLQKRNKAVTTAARQTSLIKVPLVPKFILFYLAAILIANLLPQGEMVYTEIFAWAKRLLVVCLYLVGASMSLNAIRNAGFKPMLLAILLWLLVSVASLLWILA</sequence>
<organism evidence="8 9">
    <name type="scientific">Aliidiomarina iranensis</name>
    <dbReference type="NCBI Taxonomy" id="1434071"/>
    <lineage>
        <taxon>Bacteria</taxon>
        <taxon>Pseudomonadati</taxon>
        <taxon>Pseudomonadota</taxon>
        <taxon>Gammaproteobacteria</taxon>
        <taxon>Alteromonadales</taxon>
        <taxon>Idiomarinaceae</taxon>
        <taxon>Aliidiomarina</taxon>
    </lineage>
</organism>
<keyword evidence="4 7" id="KW-0812">Transmembrane</keyword>
<keyword evidence="3" id="KW-1003">Cell membrane</keyword>
<proteinExistence type="inferred from homology"/>
<dbReference type="Pfam" id="PF03601">
    <property type="entry name" value="Cons_hypoth698"/>
    <property type="match status" value="1"/>
</dbReference>
<feature type="transmembrane region" description="Helical" evidence="7">
    <location>
        <begin position="202"/>
        <end position="222"/>
    </location>
</feature>
<evidence type="ECO:0000256" key="4">
    <source>
        <dbReference type="ARBA" id="ARBA00022692"/>
    </source>
</evidence>
<feature type="transmembrane region" description="Helical" evidence="7">
    <location>
        <begin position="9"/>
        <end position="38"/>
    </location>
</feature>
<comment type="subcellular location">
    <subcellularLocation>
        <location evidence="1">Cell membrane</location>
        <topology evidence="1">Multi-pass membrane protein</topology>
    </subcellularLocation>
</comment>
<dbReference type="GO" id="GO:0005886">
    <property type="term" value="C:plasma membrane"/>
    <property type="evidence" value="ECO:0007669"/>
    <property type="project" value="UniProtKB-SubCell"/>
</dbReference>
<gene>
    <name evidence="8" type="ORF">CWE08_00935</name>
</gene>
<keyword evidence="5 7" id="KW-1133">Transmembrane helix</keyword>
<dbReference type="OrthoDB" id="5393513at2"/>